<gene>
    <name evidence="1" type="ORF">F383_32766</name>
</gene>
<evidence type="ECO:0000313" key="1">
    <source>
        <dbReference type="EMBL" id="KHG25894.1"/>
    </source>
</evidence>
<evidence type="ECO:0000313" key="2">
    <source>
        <dbReference type="Proteomes" id="UP000032142"/>
    </source>
</evidence>
<keyword evidence="2" id="KW-1185">Reference proteome</keyword>
<sequence length="40" mass="4684">MSQTWSYTSSYNVADAMSQTWSYTSVHITQMSWHGYPIYS</sequence>
<name>A0A0B0PN68_GOSAR</name>
<dbReference type="AlphaFoldDB" id="A0A0B0PN68"/>
<proteinExistence type="predicted"/>
<accession>A0A0B0PN68</accession>
<dbReference type="EMBL" id="KN434225">
    <property type="protein sequence ID" value="KHG25894.1"/>
    <property type="molecule type" value="Genomic_DNA"/>
</dbReference>
<protein>
    <submittedName>
        <fullName evidence="1">Uncharacterized protein</fullName>
    </submittedName>
</protein>
<organism evidence="1 2">
    <name type="scientific">Gossypium arboreum</name>
    <name type="common">Tree cotton</name>
    <name type="synonym">Gossypium nanking</name>
    <dbReference type="NCBI Taxonomy" id="29729"/>
    <lineage>
        <taxon>Eukaryota</taxon>
        <taxon>Viridiplantae</taxon>
        <taxon>Streptophyta</taxon>
        <taxon>Embryophyta</taxon>
        <taxon>Tracheophyta</taxon>
        <taxon>Spermatophyta</taxon>
        <taxon>Magnoliopsida</taxon>
        <taxon>eudicotyledons</taxon>
        <taxon>Gunneridae</taxon>
        <taxon>Pentapetalae</taxon>
        <taxon>rosids</taxon>
        <taxon>malvids</taxon>
        <taxon>Malvales</taxon>
        <taxon>Malvaceae</taxon>
        <taxon>Malvoideae</taxon>
        <taxon>Gossypium</taxon>
    </lineage>
</organism>
<dbReference type="Proteomes" id="UP000032142">
    <property type="component" value="Unassembled WGS sequence"/>
</dbReference>
<reference evidence="2" key="1">
    <citation type="submission" date="2014-09" db="EMBL/GenBank/DDBJ databases">
        <authorList>
            <person name="Mudge J."/>
            <person name="Ramaraj T."/>
            <person name="Lindquist I.E."/>
            <person name="Bharti A.K."/>
            <person name="Sundararajan A."/>
            <person name="Cameron C.T."/>
            <person name="Woodward J.E."/>
            <person name="May G.D."/>
            <person name="Brubaker C."/>
            <person name="Broadhvest J."/>
            <person name="Wilkins T.A."/>
        </authorList>
    </citation>
    <scope>NUCLEOTIDE SEQUENCE</scope>
    <source>
        <strain evidence="2">cv. AKA8401</strain>
    </source>
</reference>